<sequence length="639" mass="71651">MFDNWKHISSILPSGRTDASQKAVAEVLQPCDDILDSLIHCRFTRDPEEFGSQHRNVMRLLESFERPLLTSISAIVPASIADDFGSMQDNATELIRSLTSTAEALTPDKPNLITSCVAMTQQLRSLILSFHATLLRHLKFRSFIRRSIVVFPVCLTIIATLYFVVLGDIYVDTVESTFPYVSSASVDTEIPVLDTRPTNPERYFEDFASFCFGDKSSAMAFLQKHYEHASDADHVSPGSAVHPFLYHRWKVTLRNSSALDGKFISSISVKAKLIEQAPFPWPKVNSEPKVALRAIDFNDEMPEAWRTEDEIPSGSGGDMPSFMLSHLDYGPALNAKVTIRTALGESHNKNVGQIYRWDGQNWVSVPICYVGGPISIWKVAMEKEDSILGPREYPHEHLNVNGVPKSDGNKSLLEWPMYLALGDVEIVGGENKFRHGKYAYEKVVTLERLRELTDVSYKDLVFADLEYSSLSGAKYAITTTARLPGRVLLYARNERLLEFDPRIERHRAGVIETGLAPAAVSFDAILKQFVKPEDSGKGVDQISLDMDIDATQVGFRDTAAQSVMVDRFLNPEGQVCLYVRLFGLKTGRYECRVYVNGGIKKEFVADVLSPDVLRYDTIAAQEPISNAYRLRRRLIGDDE</sequence>
<dbReference type="AlphaFoldDB" id="A0A517ZPW7"/>
<keyword evidence="1" id="KW-0472">Membrane</keyword>
<dbReference type="Proteomes" id="UP000319383">
    <property type="component" value="Chromosome"/>
</dbReference>
<accession>A0A517ZPW7</accession>
<keyword evidence="1" id="KW-1133">Transmembrane helix</keyword>
<feature type="transmembrane region" description="Helical" evidence="1">
    <location>
        <begin position="148"/>
        <end position="171"/>
    </location>
</feature>
<gene>
    <name evidence="2" type="ORF">Mal52_30110</name>
</gene>
<dbReference type="EMBL" id="CP036276">
    <property type="protein sequence ID" value="QDU44528.1"/>
    <property type="molecule type" value="Genomic_DNA"/>
</dbReference>
<evidence type="ECO:0000313" key="2">
    <source>
        <dbReference type="EMBL" id="QDU44528.1"/>
    </source>
</evidence>
<keyword evidence="3" id="KW-1185">Reference proteome</keyword>
<protein>
    <submittedName>
        <fullName evidence="2">Uncharacterized protein</fullName>
    </submittedName>
</protein>
<proteinExistence type="predicted"/>
<evidence type="ECO:0000256" key="1">
    <source>
        <dbReference type="SAM" id="Phobius"/>
    </source>
</evidence>
<name>A0A517ZPW7_9PLAN</name>
<reference evidence="2 3" key="1">
    <citation type="submission" date="2019-02" db="EMBL/GenBank/DDBJ databases">
        <title>Deep-cultivation of Planctomycetes and their phenomic and genomic characterization uncovers novel biology.</title>
        <authorList>
            <person name="Wiegand S."/>
            <person name="Jogler M."/>
            <person name="Boedeker C."/>
            <person name="Pinto D."/>
            <person name="Vollmers J."/>
            <person name="Rivas-Marin E."/>
            <person name="Kohn T."/>
            <person name="Peeters S.H."/>
            <person name="Heuer A."/>
            <person name="Rast P."/>
            <person name="Oberbeckmann S."/>
            <person name="Bunk B."/>
            <person name="Jeske O."/>
            <person name="Meyerdierks A."/>
            <person name="Storesund J.E."/>
            <person name="Kallscheuer N."/>
            <person name="Luecker S."/>
            <person name="Lage O.M."/>
            <person name="Pohl T."/>
            <person name="Merkel B.J."/>
            <person name="Hornburger P."/>
            <person name="Mueller R.-W."/>
            <person name="Bruemmer F."/>
            <person name="Labrenz M."/>
            <person name="Spormann A.M."/>
            <person name="Op den Camp H."/>
            <person name="Overmann J."/>
            <person name="Amann R."/>
            <person name="Jetten M.S.M."/>
            <person name="Mascher T."/>
            <person name="Medema M.H."/>
            <person name="Devos D.P."/>
            <person name="Kaster A.-K."/>
            <person name="Ovreas L."/>
            <person name="Rohde M."/>
            <person name="Galperin M.Y."/>
            <person name="Jogler C."/>
        </authorList>
    </citation>
    <scope>NUCLEOTIDE SEQUENCE [LARGE SCALE GENOMIC DNA]</scope>
    <source>
        <strain evidence="2 3">Mal52</strain>
    </source>
</reference>
<dbReference type="KEGG" id="sdyn:Mal52_30110"/>
<organism evidence="2 3">
    <name type="scientific">Symmachiella dynata</name>
    <dbReference type="NCBI Taxonomy" id="2527995"/>
    <lineage>
        <taxon>Bacteria</taxon>
        <taxon>Pseudomonadati</taxon>
        <taxon>Planctomycetota</taxon>
        <taxon>Planctomycetia</taxon>
        <taxon>Planctomycetales</taxon>
        <taxon>Planctomycetaceae</taxon>
        <taxon>Symmachiella</taxon>
    </lineage>
</organism>
<evidence type="ECO:0000313" key="3">
    <source>
        <dbReference type="Proteomes" id="UP000319383"/>
    </source>
</evidence>
<keyword evidence="1" id="KW-0812">Transmembrane</keyword>